<dbReference type="InterPro" id="IPR036390">
    <property type="entry name" value="WH_DNA-bd_sf"/>
</dbReference>
<dbReference type="PROSITE" id="PS51197">
    <property type="entry name" value="HTH_RRF2_2"/>
    <property type="match status" value="1"/>
</dbReference>
<dbReference type="OrthoDB" id="9808360at2"/>
<dbReference type="AlphaFoldDB" id="F4GK31"/>
<dbReference type="Gene3D" id="1.10.10.10">
    <property type="entry name" value="Winged helix-like DNA-binding domain superfamily/Winged helix DNA-binding domain"/>
    <property type="match status" value="1"/>
</dbReference>
<dbReference type="InterPro" id="IPR036388">
    <property type="entry name" value="WH-like_DNA-bd_sf"/>
</dbReference>
<name>F4GK31_PARC1</name>
<dbReference type="eggNOG" id="COG1959">
    <property type="taxonomic scope" value="Bacteria"/>
</dbReference>
<dbReference type="KEGG" id="scc:Spico_0575"/>
<evidence type="ECO:0000313" key="3">
    <source>
        <dbReference type="Proteomes" id="UP000007939"/>
    </source>
</evidence>
<accession>F4GK31</accession>
<evidence type="ECO:0000313" key="2">
    <source>
        <dbReference type="EMBL" id="AEC01803.1"/>
    </source>
</evidence>
<keyword evidence="1" id="KW-0238">DNA-binding</keyword>
<dbReference type="NCBIfam" id="TIGR00738">
    <property type="entry name" value="rrf2_super"/>
    <property type="match status" value="1"/>
</dbReference>
<dbReference type="GO" id="GO:0003677">
    <property type="term" value="F:DNA binding"/>
    <property type="evidence" value="ECO:0007669"/>
    <property type="project" value="UniProtKB-KW"/>
</dbReference>
<dbReference type="EMBL" id="CP002659">
    <property type="protein sequence ID" value="AEC01803.1"/>
    <property type="molecule type" value="Genomic_DNA"/>
</dbReference>
<dbReference type="Proteomes" id="UP000007939">
    <property type="component" value="Chromosome"/>
</dbReference>
<keyword evidence="3" id="KW-1185">Reference proteome</keyword>
<dbReference type="PANTHER" id="PTHR33221:SF5">
    <property type="entry name" value="HTH-TYPE TRANSCRIPTIONAL REGULATOR ISCR"/>
    <property type="match status" value="1"/>
</dbReference>
<protein>
    <submittedName>
        <fullName evidence="2">Transcriptional regulator, BadM/Rrf2 family</fullName>
    </submittedName>
</protein>
<dbReference type="RefSeq" id="WP_013739199.1">
    <property type="nucleotide sequence ID" value="NC_015436.1"/>
</dbReference>
<dbReference type="PANTHER" id="PTHR33221">
    <property type="entry name" value="WINGED HELIX-TURN-HELIX TRANSCRIPTIONAL REGULATOR, RRF2 FAMILY"/>
    <property type="match status" value="1"/>
</dbReference>
<reference evidence="2 3" key="2">
    <citation type="journal article" date="2012" name="Stand. Genomic Sci.">
        <title>Complete genome sequence of the termite hindgut bacterium Spirochaeta coccoides type strain (SPN1(T)), reclassification in the genus Sphaerochaeta as Sphaerochaeta coccoides comb. nov. and emendations of the family Spirochaetaceae and the genus Sphaerochaeta.</title>
        <authorList>
            <person name="Abt B."/>
            <person name="Han C."/>
            <person name="Scheuner C."/>
            <person name="Lu M."/>
            <person name="Lapidus A."/>
            <person name="Nolan M."/>
            <person name="Lucas S."/>
            <person name="Hammon N."/>
            <person name="Deshpande S."/>
            <person name="Cheng J.F."/>
            <person name="Tapia R."/>
            <person name="Goodwin L.A."/>
            <person name="Pitluck S."/>
            <person name="Liolios K."/>
            <person name="Pagani I."/>
            <person name="Ivanova N."/>
            <person name="Mavromatis K."/>
            <person name="Mikhailova N."/>
            <person name="Huntemann M."/>
            <person name="Pati A."/>
            <person name="Chen A."/>
            <person name="Palaniappan K."/>
            <person name="Land M."/>
            <person name="Hauser L."/>
            <person name="Brambilla E.M."/>
            <person name="Rohde M."/>
            <person name="Spring S."/>
            <person name="Gronow S."/>
            <person name="Goker M."/>
            <person name="Woyke T."/>
            <person name="Bristow J."/>
            <person name="Eisen J.A."/>
            <person name="Markowitz V."/>
            <person name="Hugenholtz P."/>
            <person name="Kyrpides N.C."/>
            <person name="Klenk H.P."/>
            <person name="Detter J.C."/>
        </authorList>
    </citation>
    <scope>NUCLEOTIDE SEQUENCE [LARGE SCALE GENOMIC DNA]</scope>
    <source>
        <strain evidence="3">ATCC BAA-1237 / DSM 17374 / SPN1</strain>
    </source>
</reference>
<organism evidence="2 3">
    <name type="scientific">Parasphaerochaeta coccoides (strain ATCC BAA-1237 / DSM 17374 / SPN1)</name>
    <name type="common">Sphaerochaeta coccoides</name>
    <dbReference type="NCBI Taxonomy" id="760011"/>
    <lineage>
        <taxon>Bacteria</taxon>
        <taxon>Pseudomonadati</taxon>
        <taxon>Spirochaetota</taxon>
        <taxon>Spirochaetia</taxon>
        <taxon>Spirochaetales</taxon>
        <taxon>Sphaerochaetaceae</taxon>
        <taxon>Parasphaerochaeta</taxon>
    </lineage>
</organism>
<evidence type="ECO:0000256" key="1">
    <source>
        <dbReference type="ARBA" id="ARBA00023125"/>
    </source>
</evidence>
<dbReference type="HOGENOM" id="CLU_107144_0_0_12"/>
<dbReference type="GO" id="GO:0005829">
    <property type="term" value="C:cytosol"/>
    <property type="evidence" value="ECO:0007669"/>
    <property type="project" value="TreeGrafter"/>
</dbReference>
<dbReference type="STRING" id="760011.Spico_0575"/>
<reference evidence="3" key="1">
    <citation type="submission" date="2011-04" db="EMBL/GenBank/DDBJ databases">
        <title>The complete genome of Spirochaeta coccoides DSM 17374.</title>
        <authorList>
            <person name="Lucas S."/>
            <person name="Copeland A."/>
            <person name="Lapidus A."/>
            <person name="Bruce D."/>
            <person name="Goodwin L."/>
            <person name="Pitluck S."/>
            <person name="Peters L."/>
            <person name="Kyrpides N."/>
            <person name="Mavromatis K."/>
            <person name="Pagani I."/>
            <person name="Ivanova N."/>
            <person name="Ovchinnikova G."/>
            <person name="Lu M."/>
            <person name="Detter J.C."/>
            <person name="Tapia R."/>
            <person name="Han C."/>
            <person name="Land M."/>
            <person name="Hauser L."/>
            <person name="Markowitz V."/>
            <person name="Cheng J.-F."/>
            <person name="Hugenholtz P."/>
            <person name="Woyke T."/>
            <person name="Wu D."/>
            <person name="Spring S."/>
            <person name="Schroeder M."/>
            <person name="Brambilla E."/>
            <person name="Klenk H.-P."/>
            <person name="Eisen J.A."/>
        </authorList>
    </citation>
    <scope>NUCLEOTIDE SEQUENCE [LARGE SCALE GENOMIC DNA]</scope>
    <source>
        <strain evidence="3">ATCC BAA-1237 / DSM 17374 / SPN1</strain>
    </source>
</reference>
<dbReference type="Pfam" id="PF02082">
    <property type="entry name" value="Rrf2"/>
    <property type="match status" value="1"/>
</dbReference>
<dbReference type="GO" id="GO:0003700">
    <property type="term" value="F:DNA-binding transcription factor activity"/>
    <property type="evidence" value="ECO:0007669"/>
    <property type="project" value="TreeGrafter"/>
</dbReference>
<sequence length="146" mass="16233">MRISTRGRYSLEALLFIALVQDAESIVSAHLISEKTGISYGYLEQLFIPLKRTRIIKGSRGAKGGYRIASDLDKITVGDILRSVENSLKDSSRPDSAVRQDISNPIPKVKETWAELHDTISGFIDSLTLADVVSSYHKMNDGEYMI</sequence>
<dbReference type="SUPFAM" id="SSF46785">
    <property type="entry name" value="Winged helix' DNA-binding domain"/>
    <property type="match status" value="1"/>
</dbReference>
<dbReference type="InterPro" id="IPR000944">
    <property type="entry name" value="Tscrpt_reg_Rrf2"/>
</dbReference>
<proteinExistence type="predicted"/>
<gene>
    <name evidence="2" type="ordered locus">Spico_0575</name>
</gene>